<comment type="similarity">
    <text evidence="1">Belongs to the short-chain dehydrogenases/reductases (SDR) family.</text>
</comment>
<dbReference type="PROSITE" id="PS00061">
    <property type="entry name" value="ADH_SHORT"/>
    <property type="match status" value="1"/>
</dbReference>
<dbReference type="GO" id="GO:0006633">
    <property type="term" value="P:fatty acid biosynthetic process"/>
    <property type="evidence" value="ECO:0007669"/>
    <property type="project" value="TreeGrafter"/>
</dbReference>
<dbReference type="InterPro" id="IPR020904">
    <property type="entry name" value="Sc_DH/Rdtase_CS"/>
</dbReference>
<dbReference type="Gene3D" id="3.40.50.720">
    <property type="entry name" value="NAD(P)-binding Rossmann-like Domain"/>
    <property type="match status" value="1"/>
</dbReference>
<gene>
    <name evidence="3" type="ORF">MNBD_GAMMA08-422</name>
</gene>
<dbReference type="PRINTS" id="PR00081">
    <property type="entry name" value="GDHRDH"/>
</dbReference>
<evidence type="ECO:0000313" key="3">
    <source>
        <dbReference type="EMBL" id="VAW60559.1"/>
    </source>
</evidence>
<dbReference type="EC" id="1.1.1.100" evidence="3"/>
<dbReference type="PANTHER" id="PTHR42760">
    <property type="entry name" value="SHORT-CHAIN DEHYDROGENASES/REDUCTASES FAMILY MEMBER"/>
    <property type="match status" value="1"/>
</dbReference>
<protein>
    <submittedName>
        <fullName evidence="3">3-oxoacyl-[acyl-carrier protein] reductase</fullName>
        <ecNumber evidence="3">1.1.1.100</ecNumber>
    </submittedName>
</protein>
<sequence length="254" mass="26914">MKLRGKVAVITGGNSGIGFGIAKEFKEQGAKGVIHGRNQAKLDRSQNALGKDFIGIKGNVTKLTDLESLFKQASDKFGEIDILVVSAGGGVGEGSLTPLEQMTENTFDQMTDLNYKSAYFTVQKSLPYLNDGASIIFITSITSQMGAPGFSLYCAAKAAVGSLVRSFSSELVSRGIRVNAISPGIVDTQALSTVGVPDEMIPNIQNMFIEKTPLNRMGQPSEIGKVATFLASNDSSFVLGEEINVDGGFMGVKQ</sequence>
<organism evidence="3">
    <name type="scientific">hydrothermal vent metagenome</name>
    <dbReference type="NCBI Taxonomy" id="652676"/>
    <lineage>
        <taxon>unclassified sequences</taxon>
        <taxon>metagenomes</taxon>
        <taxon>ecological metagenomes</taxon>
    </lineage>
</organism>
<dbReference type="PANTHER" id="PTHR42760:SF133">
    <property type="entry name" value="3-OXOACYL-[ACYL-CARRIER-PROTEIN] REDUCTASE"/>
    <property type="match status" value="1"/>
</dbReference>
<dbReference type="FunFam" id="3.40.50.720:FF:000084">
    <property type="entry name" value="Short-chain dehydrogenase reductase"/>
    <property type="match status" value="1"/>
</dbReference>
<accession>A0A3B0XG36</accession>
<dbReference type="EMBL" id="UOFH01000148">
    <property type="protein sequence ID" value="VAW60559.1"/>
    <property type="molecule type" value="Genomic_DNA"/>
</dbReference>
<dbReference type="Pfam" id="PF13561">
    <property type="entry name" value="adh_short_C2"/>
    <property type="match status" value="1"/>
</dbReference>
<dbReference type="GO" id="GO:0048038">
    <property type="term" value="F:quinone binding"/>
    <property type="evidence" value="ECO:0007669"/>
    <property type="project" value="TreeGrafter"/>
</dbReference>
<dbReference type="AlphaFoldDB" id="A0A3B0XG36"/>
<dbReference type="InterPro" id="IPR036291">
    <property type="entry name" value="NAD(P)-bd_dom_sf"/>
</dbReference>
<name>A0A3B0XG36_9ZZZZ</name>
<evidence type="ECO:0000256" key="1">
    <source>
        <dbReference type="ARBA" id="ARBA00006484"/>
    </source>
</evidence>
<dbReference type="SUPFAM" id="SSF51735">
    <property type="entry name" value="NAD(P)-binding Rossmann-fold domains"/>
    <property type="match status" value="1"/>
</dbReference>
<keyword evidence="2 3" id="KW-0560">Oxidoreductase</keyword>
<evidence type="ECO:0000256" key="2">
    <source>
        <dbReference type="ARBA" id="ARBA00023002"/>
    </source>
</evidence>
<proteinExistence type="inferred from homology"/>
<dbReference type="GO" id="GO:0004316">
    <property type="term" value="F:3-oxoacyl-[acyl-carrier-protein] reductase (NADPH) activity"/>
    <property type="evidence" value="ECO:0007669"/>
    <property type="project" value="UniProtKB-EC"/>
</dbReference>
<dbReference type="CDD" id="cd05233">
    <property type="entry name" value="SDR_c"/>
    <property type="match status" value="1"/>
</dbReference>
<dbReference type="InterPro" id="IPR002347">
    <property type="entry name" value="SDR_fam"/>
</dbReference>
<reference evidence="3" key="1">
    <citation type="submission" date="2018-06" db="EMBL/GenBank/DDBJ databases">
        <authorList>
            <person name="Zhirakovskaya E."/>
        </authorList>
    </citation>
    <scope>NUCLEOTIDE SEQUENCE</scope>
</reference>